<accession>A0A3S0JCA0</accession>
<protein>
    <submittedName>
        <fullName evidence="2">DUF4293 family protein</fullName>
    </submittedName>
</protein>
<comment type="caution">
    <text evidence="2">The sequence shown here is derived from an EMBL/GenBank/DDBJ whole genome shotgun (WGS) entry which is preliminary data.</text>
</comment>
<dbReference type="Proteomes" id="UP000282184">
    <property type="component" value="Unassembled WGS sequence"/>
</dbReference>
<evidence type="ECO:0000313" key="2">
    <source>
        <dbReference type="EMBL" id="RTQ47497.1"/>
    </source>
</evidence>
<feature type="transmembrane region" description="Helical" evidence="1">
    <location>
        <begin position="124"/>
        <end position="141"/>
    </location>
</feature>
<gene>
    <name evidence="2" type="ORF">EJV47_18925</name>
</gene>
<dbReference type="EMBL" id="RXOF01000012">
    <property type="protein sequence ID" value="RTQ47497.1"/>
    <property type="molecule type" value="Genomic_DNA"/>
</dbReference>
<keyword evidence="3" id="KW-1185">Reference proteome</keyword>
<dbReference type="Pfam" id="PF14126">
    <property type="entry name" value="DUF4293"/>
    <property type="match status" value="1"/>
</dbReference>
<keyword evidence="1" id="KW-1133">Transmembrane helix</keyword>
<dbReference type="AlphaFoldDB" id="A0A3S0JCA0"/>
<reference evidence="2 3" key="1">
    <citation type="submission" date="2018-12" db="EMBL/GenBank/DDBJ databases">
        <title>Hymenobacter gummosus sp. nov., isolated from a spring.</title>
        <authorList>
            <person name="Nie L."/>
        </authorList>
    </citation>
    <scope>NUCLEOTIDE SEQUENCE [LARGE SCALE GENOMIC DNA]</scope>
    <source>
        <strain evidence="2 3">KCTC 52166</strain>
    </source>
</reference>
<dbReference type="InterPro" id="IPR025635">
    <property type="entry name" value="DUF4293"/>
</dbReference>
<proteinExistence type="predicted"/>
<feature type="transmembrane region" description="Helical" evidence="1">
    <location>
        <begin position="84"/>
        <end position="104"/>
    </location>
</feature>
<keyword evidence="1" id="KW-0472">Membrane</keyword>
<name>A0A3S0JCA0_9BACT</name>
<sequence length="155" mass="17290">MIQRIQSVFLLLLAICMVCVLFLPLWTKTDPQTQQTVTLTATQLTSSVPGQAPVGTYAIAGLAVASILVALAEIFQYKKRMTQLMLGSLNMLLISATLGASFYYSSMGEQMLNVKIPGEFQPGFYLLTLPLLLNLLASRFIRRDERLVRSMDRLR</sequence>
<keyword evidence="1" id="KW-0812">Transmembrane</keyword>
<feature type="transmembrane region" description="Helical" evidence="1">
    <location>
        <begin position="54"/>
        <end position="72"/>
    </location>
</feature>
<organism evidence="2 3">
    <name type="scientific">Hymenobacter gummosus</name>
    <dbReference type="NCBI Taxonomy" id="1776032"/>
    <lineage>
        <taxon>Bacteria</taxon>
        <taxon>Pseudomonadati</taxon>
        <taxon>Bacteroidota</taxon>
        <taxon>Cytophagia</taxon>
        <taxon>Cytophagales</taxon>
        <taxon>Hymenobacteraceae</taxon>
        <taxon>Hymenobacter</taxon>
    </lineage>
</organism>
<evidence type="ECO:0000256" key="1">
    <source>
        <dbReference type="SAM" id="Phobius"/>
    </source>
</evidence>
<dbReference type="RefSeq" id="WP_126694749.1">
    <property type="nucleotide sequence ID" value="NZ_RXOF01000012.1"/>
</dbReference>
<feature type="transmembrane region" description="Helical" evidence="1">
    <location>
        <begin position="7"/>
        <end position="26"/>
    </location>
</feature>
<dbReference type="OrthoDB" id="594989at2"/>
<evidence type="ECO:0000313" key="3">
    <source>
        <dbReference type="Proteomes" id="UP000282184"/>
    </source>
</evidence>